<dbReference type="HOGENOM" id="CLU_059558_0_0_0"/>
<dbReference type="RefSeq" id="WP_012858539.1">
    <property type="nucleotide sequence ID" value="NC_013515.1"/>
</dbReference>
<dbReference type="PANTHER" id="PTHR30448">
    <property type="entry name" value="RNASE ADAPTER PROTEIN RAPZ"/>
    <property type="match status" value="1"/>
</dbReference>
<dbReference type="Proteomes" id="UP000002072">
    <property type="component" value="Chromosome"/>
</dbReference>
<dbReference type="GO" id="GO:0005525">
    <property type="term" value="F:GTP binding"/>
    <property type="evidence" value="ECO:0007669"/>
    <property type="project" value="UniProtKB-KW"/>
</dbReference>
<dbReference type="InterPro" id="IPR053930">
    <property type="entry name" value="RapZ-like_N"/>
</dbReference>
<feature type="domain" description="RapZ-like N-terminal" evidence="4">
    <location>
        <begin position="5"/>
        <end position="142"/>
    </location>
</feature>
<evidence type="ECO:0000256" key="2">
    <source>
        <dbReference type="ARBA" id="ARBA00022840"/>
    </source>
</evidence>
<dbReference type="AlphaFoldDB" id="D1AXF6"/>
<reference evidence="6 7" key="1">
    <citation type="journal article" date="2009" name="Stand. Genomic Sci.">
        <title>Complete genome sequence of Streptobacillus moniliformis type strain (9901T).</title>
        <authorList>
            <person name="Nolan M."/>
            <person name="Gronow S."/>
            <person name="Lapidus A."/>
            <person name="Ivanova N."/>
            <person name="Copeland A."/>
            <person name="Lucas S."/>
            <person name="Del Rio T.G."/>
            <person name="Chen F."/>
            <person name="Tice H."/>
            <person name="Pitluck S."/>
            <person name="Cheng J.F."/>
            <person name="Sims D."/>
            <person name="Meincke L."/>
            <person name="Bruce D."/>
            <person name="Goodwin L."/>
            <person name="Brettin T."/>
            <person name="Han C."/>
            <person name="Detter J.C."/>
            <person name="Ovchinikova G."/>
            <person name="Pati A."/>
            <person name="Mavromatis K."/>
            <person name="Mikhailova N."/>
            <person name="Chen A."/>
            <person name="Palaniappan K."/>
            <person name="Land M."/>
            <person name="Hauser L."/>
            <person name="Chang Y.J."/>
            <person name="Jeffries C.D."/>
            <person name="Rohde M."/>
            <person name="Sproer C."/>
            <person name="Goker M."/>
            <person name="Bristow J."/>
            <person name="Eisen J.A."/>
            <person name="Markowitz V."/>
            <person name="Hugenholtz P."/>
            <person name="Kyrpides N.C."/>
            <person name="Klenk H.P."/>
            <person name="Chain P."/>
        </authorList>
    </citation>
    <scope>NUCLEOTIDE SEQUENCE [LARGE SCALE GENOMIC DNA]</scope>
    <source>
        <strain evidence="7">ATCC 14647 / DSM 12112 / NCTC 10651 / 9901</strain>
    </source>
</reference>
<sequence length="265" mass="31139">MDKNILILGLSGSGKTTVLKFLEDNGYNVSLNYPINHLLEVEDNTKSAISIYVKTKEELEILKKVINLDRFNIIFLEASNEELIRRYELFRKTHPFLKDGDLKDSINAEREFLSILKTYDINKIDTTGLTPKMLYEILENIYLLKKKILISSFGYKHGIPQDANYVFDVRFLDNPYYLEKLKYKTGNDKEVSDYVMSFDESINLFQKIHDFFEFVLPIFFKNTKNSIHIAIGCTGGRHRSVTLVNKLYDKFKNKYEVYKLHREIK</sequence>
<name>D1AXF6_STRM9</name>
<keyword evidence="7" id="KW-1185">Reference proteome</keyword>
<dbReference type="KEGG" id="smf:Smon_0502"/>
<dbReference type="Pfam" id="PF22740">
    <property type="entry name" value="PapZ_C"/>
    <property type="match status" value="1"/>
</dbReference>
<dbReference type="InterPro" id="IPR053931">
    <property type="entry name" value="RapZ_C"/>
</dbReference>
<evidence type="ECO:0000259" key="4">
    <source>
        <dbReference type="Pfam" id="PF03668"/>
    </source>
</evidence>
<keyword evidence="2" id="KW-0067">ATP-binding</keyword>
<evidence type="ECO:0000313" key="6">
    <source>
        <dbReference type="EMBL" id="ACZ00982.1"/>
    </source>
</evidence>
<dbReference type="Pfam" id="PF03668">
    <property type="entry name" value="RapZ-like_N"/>
    <property type="match status" value="1"/>
</dbReference>
<dbReference type="OrthoDB" id="9784461at2"/>
<protein>
    <recommendedName>
        <fullName evidence="8">Nucleotide-binding protein</fullName>
    </recommendedName>
</protein>
<evidence type="ECO:0000313" key="7">
    <source>
        <dbReference type="Proteomes" id="UP000002072"/>
    </source>
</evidence>
<dbReference type="GeneID" id="29674224"/>
<keyword evidence="1" id="KW-0547">Nucleotide-binding</keyword>
<dbReference type="InterPro" id="IPR005337">
    <property type="entry name" value="RapZ-like"/>
</dbReference>
<dbReference type="EMBL" id="CP001779">
    <property type="protein sequence ID" value="ACZ00982.1"/>
    <property type="molecule type" value="Genomic_DNA"/>
</dbReference>
<feature type="domain" description="RapZ C-terminal" evidence="5">
    <location>
        <begin position="147"/>
        <end position="265"/>
    </location>
</feature>
<evidence type="ECO:0000259" key="5">
    <source>
        <dbReference type="Pfam" id="PF22740"/>
    </source>
</evidence>
<dbReference type="STRING" id="519441.Smon_0502"/>
<dbReference type="NCBIfam" id="NF003828">
    <property type="entry name" value="PRK05416.1"/>
    <property type="match status" value="1"/>
</dbReference>
<gene>
    <name evidence="6" type="ordered locus">Smon_0502</name>
</gene>
<evidence type="ECO:0000256" key="3">
    <source>
        <dbReference type="ARBA" id="ARBA00023134"/>
    </source>
</evidence>
<dbReference type="SUPFAM" id="SSF52540">
    <property type="entry name" value="P-loop containing nucleoside triphosphate hydrolases"/>
    <property type="match status" value="1"/>
</dbReference>
<dbReference type="InterPro" id="IPR027417">
    <property type="entry name" value="P-loop_NTPase"/>
</dbReference>
<evidence type="ECO:0000256" key="1">
    <source>
        <dbReference type="ARBA" id="ARBA00022741"/>
    </source>
</evidence>
<keyword evidence="3" id="KW-0342">GTP-binding</keyword>
<dbReference type="PANTHER" id="PTHR30448:SF0">
    <property type="entry name" value="RNASE ADAPTER PROTEIN RAPZ"/>
    <property type="match status" value="1"/>
</dbReference>
<organism evidence="6 7">
    <name type="scientific">Streptobacillus moniliformis (strain ATCC 14647 / DSM 12112 / NCTC 10651 / 9901)</name>
    <dbReference type="NCBI Taxonomy" id="519441"/>
    <lineage>
        <taxon>Bacteria</taxon>
        <taxon>Fusobacteriati</taxon>
        <taxon>Fusobacteriota</taxon>
        <taxon>Fusobacteriia</taxon>
        <taxon>Fusobacteriales</taxon>
        <taxon>Leptotrichiaceae</taxon>
        <taxon>Streptobacillus</taxon>
    </lineage>
</organism>
<dbReference type="eggNOG" id="COG1660">
    <property type="taxonomic scope" value="Bacteria"/>
</dbReference>
<evidence type="ECO:0008006" key="8">
    <source>
        <dbReference type="Google" id="ProtNLM"/>
    </source>
</evidence>
<accession>D1AXF6</accession>
<dbReference type="GO" id="GO:0005524">
    <property type="term" value="F:ATP binding"/>
    <property type="evidence" value="ECO:0007669"/>
    <property type="project" value="UniProtKB-KW"/>
</dbReference>
<proteinExistence type="predicted"/>